<protein>
    <submittedName>
        <fullName evidence="1">Unnamed protein product</fullName>
    </submittedName>
</protein>
<dbReference type="Proteomes" id="UP001165083">
    <property type="component" value="Unassembled WGS sequence"/>
</dbReference>
<organism evidence="1 2">
    <name type="scientific">Phytophthora lilii</name>
    <dbReference type="NCBI Taxonomy" id="2077276"/>
    <lineage>
        <taxon>Eukaryota</taxon>
        <taxon>Sar</taxon>
        <taxon>Stramenopiles</taxon>
        <taxon>Oomycota</taxon>
        <taxon>Peronosporomycetes</taxon>
        <taxon>Peronosporales</taxon>
        <taxon>Peronosporaceae</taxon>
        <taxon>Phytophthora</taxon>
    </lineage>
</organism>
<dbReference type="EMBL" id="BSXW01000615">
    <property type="protein sequence ID" value="GMF26573.1"/>
    <property type="molecule type" value="Genomic_DNA"/>
</dbReference>
<accession>A0A9W6U5T8</accession>
<dbReference type="AlphaFoldDB" id="A0A9W6U5T8"/>
<reference evidence="1" key="1">
    <citation type="submission" date="2023-04" db="EMBL/GenBank/DDBJ databases">
        <title>Phytophthora lilii NBRC 32176.</title>
        <authorList>
            <person name="Ichikawa N."/>
            <person name="Sato H."/>
            <person name="Tonouchi N."/>
        </authorList>
    </citation>
    <scope>NUCLEOTIDE SEQUENCE</scope>
    <source>
        <strain evidence="1">NBRC 32176</strain>
    </source>
</reference>
<sequence>MTPEANTTIGTSNLAAIFAVDRLIHVWHWYGSYGFTQTVETPPGTVRTSSASAPVTSTTVPTGSVGVVGSPVCGDVVPTVEIATSPVDYATVLTSLEHLRLTIDRNTELERLRAEHTDLQRAYTANLRCVAEAEQQSEDAAQAASPFVQFCQQKHDLVRHQLETARAESAQYQSAFSSV</sequence>
<keyword evidence="2" id="KW-1185">Reference proteome</keyword>
<evidence type="ECO:0000313" key="1">
    <source>
        <dbReference type="EMBL" id="GMF26573.1"/>
    </source>
</evidence>
<comment type="caution">
    <text evidence="1">The sequence shown here is derived from an EMBL/GenBank/DDBJ whole genome shotgun (WGS) entry which is preliminary data.</text>
</comment>
<name>A0A9W6U5T8_9STRA</name>
<proteinExistence type="predicted"/>
<gene>
    <name evidence="1" type="ORF">Plil01_001105100</name>
</gene>
<evidence type="ECO:0000313" key="2">
    <source>
        <dbReference type="Proteomes" id="UP001165083"/>
    </source>
</evidence>